<dbReference type="Gene3D" id="2.30.40.10">
    <property type="entry name" value="Urease, subunit C, domain 1"/>
    <property type="match status" value="1"/>
</dbReference>
<dbReference type="PANTHER" id="PTHR43794">
    <property type="entry name" value="AMINOHYDROLASE SSNA-RELATED"/>
    <property type="match status" value="1"/>
</dbReference>
<evidence type="ECO:0000259" key="2">
    <source>
        <dbReference type="Pfam" id="PF01979"/>
    </source>
</evidence>
<dbReference type="RefSeq" id="WP_152769653.1">
    <property type="nucleotide sequence ID" value="NZ_VJZC01000009.1"/>
</dbReference>
<dbReference type="SUPFAM" id="SSF51338">
    <property type="entry name" value="Composite domain of metallo-dependent hydrolases"/>
    <property type="match status" value="1"/>
</dbReference>
<dbReference type="Proteomes" id="UP000400924">
    <property type="component" value="Unassembled WGS sequence"/>
</dbReference>
<feature type="domain" description="Amidohydrolase-related" evidence="2">
    <location>
        <begin position="56"/>
        <end position="431"/>
    </location>
</feature>
<evidence type="ECO:0000313" key="4">
    <source>
        <dbReference type="Proteomes" id="UP000400924"/>
    </source>
</evidence>
<reference evidence="3 4" key="1">
    <citation type="submission" date="2019-07" db="EMBL/GenBank/DDBJ databases">
        <title>New species of Amycolatopsis and Streptomyces.</title>
        <authorList>
            <person name="Duangmal K."/>
            <person name="Teo W.F.A."/>
            <person name="Lipun K."/>
        </authorList>
    </citation>
    <scope>NUCLEOTIDE SEQUENCE [LARGE SCALE GENOMIC DNA]</scope>
    <source>
        <strain evidence="3 4">NBRC 106415</strain>
    </source>
</reference>
<evidence type="ECO:0000256" key="1">
    <source>
        <dbReference type="ARBA" id="ARBA00022801"/>
    </source>
</evidence>
<dbReference type="OrthoDB" id="3189065at2"/>
<dbReference type="PANTHER" id="PTHR43794:SF11">
    <property type="entry name" value="AMIDOHYDROLASE-RELATED DOMAIN-CONTAINING PROTEIN"/>
    <property type="match status" value="1"/>
</dbReference>
<comment type="caution">
    <text evidence="3">The sequence shown here is derived from an EMBL/GenBank/DDBJ whole genome shotgun (WGS) entry which is preliminary data.</text>
</comment>
<gene>
    <name evidence="3" type="ORF">FNH08_03000</name>
</gene>
<dbReference type="Pfam" id="PF01979">
    <property type="entry name" value="Amidohydro_1"/>
    <property type="match status" value="1"/>
</dbReference>
<protein>
    <submittedName>
        <fullName evidence="3">Amidohydrolase family protein</fullName>
    </submittedName>
</protein>
<dbReference type="EMBL" id="VJZC01000009">
    <property type="protein sequence ID" value="MPY56177.1"/>
    <property type="molecule type" value="Genomic_DNA"/>
</dbReference>
<dbReference type="GO" id="GO:0016810">
    <property type="term" value="F:hydrolase activity, acting on carbon-nitrogen (but not peptide) bonds"/>
    <property type="evidence" value="ECO:0007669"/>
    <property type="project" value="InterPro"/>
</dbReference>
<organism evidence="3 4">
    <name type="scientific">Streptomyces spongiae</name>
    <dbReference type="NCBI Taxonomy" id="565072"/>
    <lineage>
        <taxon>Bacteria</taxon>
        <taxon>Bacillati</taxon>
        <taxon>Actinomycetota</taxon>
        <taxon>Actinomycetes</taxon>
        <taxon>Kitasatosporales</taxon>
        <taxon>Streptomycetaceae</taxon>
        <taxon>Streptomyces</taxon>
    </lineage>
</organism>
<dbReference type="InterPro" id="IPR006680">
    <property type="entry name" value="Amidohydro-rel"/>
</dbReference>
<proteinExistence type="predicted"/>
<dbReference type="InterPro" id="IPR050287">
    <property type="entry name" value="MTA/SAH_deaminase"/>
</dbReference>
<dbReference type="AlphaFoldDB" id="A0A5N8X9W8"/>
<dbReference type="SUPFAM" id="SSF51556">
    <property type="entry name" value="Metallo-dependent hydrolases"/>
    <property type="match status" value="1"/>
</dbReference>
<dbReference type="InterPro" id="IPR032466">
    <property type="entry name" value="Metal_Hydrolase"/>
</dbReference>
<accession>A0A5N8X9W8</accession>
<keyword evidence="4" id="KW-1185">Reference proteome</keyword>
<dbReference type="Gene3D" id="3.20.20.140">
    <property type="entry name" value="Metal-dependent hydrolases"/>
    <property type="match status" value="1"/>
</dbReference>
<keyword evidence="1 3" id="KW-0378">Hydrolase</keyword>
<evidence type="ECO:0000313" key="3">
    <source>
        <dbReference type="EMBL" id="MPY56177.1"/>
    </source>
</evidence>
<name>A0A5N8X9W8_9ACTN</name>
<sequence length="478" mass="50943">MSTLIRGGHVLTMDPALGSLPAGDVLVRDGRIVAVAERIDETQTADCEVLDAAGAIVLPGLVDGHRHVWQSLLRGAASDWTLPQYMVEARSMFSGCFDAEAAYLANLVGGLESLAAGITTVVDHSHLQTDPDTTDALVRGLRDSRVGGYFCYALQNVVDYQVTPPTDPDEIRAALTGEPGAWHDENIRRVRAEYFSDPNGRLRLGIALPESAPFLPVPALKPLAERVAALDPALVTSHWSMTIRDGDPDKSRLGWLARHHEWNGHTVLTHANGLDDADLAELLRAGIGVCTTPDVECGMGSGPLLARRFVAMGGSAALGMDLSSYTAADILRQAHLLLQSERASLAAADPMPAAETPWPTYGALELATRVGAEAVGLGAEVGTLTPGKRGDVIVVRPDLLRAGPDPDPVAALLFYTTPADVETVLVEGEVVKRAGRLTGVDLDQLGRDTAHAAARIHERYEALPRPVLEKVWAGMFSD</sequence>
<dbReference type="InterPro" id="IPR011059">
    <property type="entry name" value="Metal-dep_hydrolase_composite"/>
</dbReference>